<dbReference type="GO" id="GO:0009279">
    <property type="term" value="C:cell outer membrane"/>
    <property type="evidence" value="ECO:0007669"/>
    <property type="project" value="UniProtKB-SubCell"/>
</dbReference>
<feature type="signal peptide" evidence="9">
    <location>
        <begin position="1"/>
        <end position="22"/>
    </location>
</feature>
<evidence type="ECO:0000313" key="11">
    <source>
        <dbReference type="EMBL" id="MEN7549480.1"/>
    </source>
</evidence>
<keyword evidence="4 7" id="KW-0812">Transmembrane</keyword>
<keyword evidence="3 7" id="KW-1134">Transmembrane beta strand</keyword>
<evidence type="ECO:0000256" key="8">
    <source>
        <dbReference type="SAM" id="MobiDB-lite"/>
    </source>
</evidence>
<feature type="chain" id="PRO_5043409961" evidence="9">
    <location>
        <begin position="23"/>
        <end position="1164"/>
    </location>
</feature>
<dbReference type="InterPro" id="IPR036942">
    <property type="entry name" value="Beta-barrel_TonB_sf"/>
</dbReference>
<dbReference type="InterPro" id="IPR039426">
    <property type="entry name" value="TonB-dep_rcpt-like"/>
</dbReference>
<dbReference type="InterPro" id="IPR023997">
    <property type="entry name" value="TonB-dep_OMP_SusC/RagA_CS"/>
</dbReference>
<evidence type="ECO:0000256" key="5">
    <source>
        <dbReference type="ARBA" id="ARBA00023136"/>
    </source>
</evidence>
<dbReference type="Pfam" id="PF13715">
    <property type="entry name" value="CarbopepD_reg_2"/>
    <property type="match status" value="1"/>
</dbReference>
<feature type="region of interest" description="Disordered" evidence="8">
    <location>
        <begin position="248"/>
        <end position="269"/>
    </location>
</feature>
<evidence type="ECO:0000256" key="4">
    <source>
        <dbReference type="ARBA" id="ARBA00022692"/>
    </source>
</evidence>
<comment type="subcellular location">
    <subcellularLocation>
        <location evidence="1 7">Cell outer membrane</location>
        <topology evidence="1 7">Multi-pass membrane protein</topology>
    </subcellularLocation>
</comment>
<dbReference type="SUPFAM" id="SSF49464">
    <property type="entry name" value="Carboxypeptidase regulatory domain-like"/>
    <property type="match status" value="1"/>
</dbReference>
<evidence type="ECO:0000256" key="3">
    <source>
        <dbReference type="ARBA" id="ARBA00022452"/>
    </source>
</evidence>
<reference evidence="11 12" key="1">
    <citation type="submission" date="2024-04" db="EMBL/GenBank/DDBJ databases">
        <title>Novel genus in family Flammeovirgaceae.</title>
        <authorList>
            <person name="Nguyen T.H."/>
            <person name="Vuong T.Q."/>
            <person name="Le H."/>
            <person name="Kim S.-G."/>
        </authorList>
    </citation>
    <scope>NUCLEOTIDE SEQUENCE [LARGE SCALE GENOMIC DNA]</scope>
    <source>
        <strain evidence="11 12">JCM 23209</strain>
    </source>
</reference>
<dbReference type="PROSITE" id="PS52016">
    <property type="entry name" value="TONB_DEPENDENT_REC_3"/>
    <property type="match status" value="1"/>
</dbReference>
<dbReference type="Proteomes" id="UP001403385">
    <property type="component" value="Unassembled WGS sequence"/>
</dbReference>
<sequence length="1164" mass="130333">MFSKHFLVGCLIQCLLFSLVYASETNAQQNRSINDVTVEINMPSGKVSDYFALIESQTQFKFSYDRKDLQKNNTLVRISNASTVAEVLTEISRTARLKFKQVNKNINVTPMEKTQEKEVIVELPMQEVLVSGQVISSEDNTPMPGVNVIIKGTNTGTITDIDGNYKLTVPDANSTLLFSFVGFEAQEVTLGNNTVINVKMDPDSQELDEVMVIAYGTTDKRSFTGSMTQVGAEKIEQRPITNVNSALSGAAPGIQTNTGSGQPGSGPSIRIRGFGSVNASSDPLYVVDGVPFSGNISDLNVGDIENISVLKDASSAALYGSRAANGVVMITTKSGKEGKSQIQVKMSHGVVSRGIDEYETVNAKEYYPMMWEAYRNNLAYRSKDPLSLEDANKQASGLVPGKDGIKDLLGYNPFNVADNAIVGTDGTLNPKAELRYSSDDLDWFDPIERTGSRQNYSVGVNGGTEKSDYFISLGYLDEKGFIKNSDYERINGRLNLNTRPTDWFKTGLNISGALSKSNMTNDESSNGYANPFYFSRNMGPIYPVYAIGADGEYIPDLHGKRQYDIGDMTELGLPLRPSGAFSGRHVIAENAWNKNEIKRNQWSARTYGEVTFLKDFKFRTNISVDISNYERSAFDNSIVGDGAPAGRSRKINTTTTAYTFNQLLSYEKYFGKHHIDVLAGHENYDYTYNYNYGMRQVQAATGNMELINFTTTNGLESYTNKHRIESYLSRANYDYNDKYFLSLSYRRDGSSKFHRDYRWGDFWSVGASWRMDNESFIQSVDWINHLKVRASYGELGNDGLQDEDGDNIYYAWQQLYGLGYNNAYEPGYLLQTLESKNLLWESNATFDVGVDFVLFQDRINGSVEFFHRQSDNLLFRVPVPVSSGFDDKNENVGTMWNRGFEIQLGVGIIRNENFNWDLDLNWTTVENRITKLPQEEIINGTKKLKKGQSIYDYWLRDWYGVDPETGDALYVAETYNAENSKIIDGDTVTTDHNNARYHYSGSAIPDFYGGFTNTFAYKNFTLSVLMTYQVGGKVYDANYASLMHPDDYGRALHKDMLNRWQKPGDITDVPRMDASNGGIYNAQSDRFLTDASFLTLRSVNLMYTLPSQLASKLKVQGANVYLSGENLWIGSKRKGMNVTQSFTGVTSNAYLPARVITLGLNLTI</sequence>
<dbReference type="Pfam" id="PF07715">
    <property type="entry name" value="Plug"/>
    <property type="match status" value="1"/>
</dbReference>
<keyword evidence="9" id="KW-0732">Signal</keyword>
<evidence type="ECO:0000256" key="7">
    <source>
        <dbReference type="PROSITE-ProRule" id="PRU01360"/>
    </source>
</evidence>
<comment type="similarity">
    <text evidence="7">Belongs to the TonB-dependent receptor family.</text>
</comment>
<dbReference type="InterPro" id="IPR008969">
    <property type="entry name" value="CarboxyPept-like_regulatory"/>
</dbReference>
<name>A0AAW9SAG2_9BACT</name>
<keyword evidence="5 7" id="KW-0472">Membrane</keyword>
<dbReference type="Gene3D" id="2.40.170.20">
    <property type="entry name" value="TonB-dependent receptor, beta-barrel domain"/>
    <property type="match status" value="1"/>
</dbReference>
<keyword evidence="2 7" id="KW-0813">Transport</keyword>
<dbReference type="RefSeq" id="WP_346822259.1">
    <property type="nucleotide sequence ID" value="NZ_JBDKWZ010000009.1"/>
</dbReference>
<keyword evidence="6 7" id="KW-0998">Cell outer membrane</keyword>
<evidence type="ECO:0000313" key="12">
    <source>
        <dbReference type="Proteomes" id="UP001403385"/>
    </source>
</evidence>
<dbReference type="InterPro" id="IPR012910">
    <property type="entry name" value="Plug_dom"/>
</dbReference>
<evidence type="ECO:0000256" key="2">
    <source>
        <dbReference type="ARBA" id="ARBA00022448"/>
    </source>
</evidence>
<dbReference type="SUPFAM" id="SSF56935">
    <property type="entry name" value="Porins"/>
    <property type="match status" value="1"/>
</dbReference>
<dbReference type="Gene3D" id="2.60.40.1120">
    <property type="entry name" value="Carboxypeptidase-like, regulatory domain"/>
    <property type="match status" value="1"/>
</dbReference>
<protein>
    <submittedName>
        <fullName evidence="11">TonB-dependent receptor</fullName>
    </submittedName>
</protein>
<dbReference type="AlphaFoldDB" id="A0AAW9SAG2"/>
<proteinExistence type="inferred from homology"/>
<evidence type="ECO:0000256" key="9">
    <source>
        <dbReference type="SAM" id="SignalP"/>
    </source>
</evidence>
<dbReference type="InterPro" id="IPR023996">
    <property type="entry name" value="TonB-dep_OMP_SusC/RagA"/>
</dbReference>
<dbReference type="InterPro" id="IPR037066">
    <property type="entry name" value="Plug_dom_sf"/>
</dbReference>
<feature type="domain" description="TonB-dependent receptor plug" evidence="10">
    <location>
        <begin position="219"/>
        <end position="327"/>
    </location>
</feature>
<dbReference type="Gene3D" id="2.170.130.10">
    <property type="entry name" value="TonB-dependent receptor, plug domain"/>
    <property type="match status" value="1"/>
</dbReference>
<organism evidence="11 12">
    <name type="scientific">Rapidithrix thailandica</name>
    <dbReference type="NCBI Taxonomy" id="413964"/>
    <lineage>
        <taxon>Bacteria</taxon>
        <taxon>Pseudomonadati</taxon>
        <taxon>Bacteroidota</taxon>
        <taxon>Cytophagia</taxon>
        <taxon>Cytophagales</taxon>
        <taxon>Flammeovirgaceae</taxon>
        <taxon>Rapidithrix</taxon>
    </lineage>
</organism>
<evidence type="ECO:0000256" key="1">
    <source>
        <dbReference type="ARBA" id="ARBA00004571"/>
    </source>
</evidence>
<dbReference type="NCBIfam" id="TIGR04057">
    <property type="entry name" value="SusC_RagA_signa"/>
    <property type="match status" value="1"/>
</dbReference>
<comment type="caution">
    <text evidence="11">The sequence shown here is derived from an EMBL/GenBank/DDBJ whole genome shotgun (WGS) entry which is preliminary data.</text>
</comment>
<evidence type="ECO:0000259" key="10">
    <source>
        <dbReference type="Pfam" id="PF07715"/>
    </source>
</evidence>
<dbReference type="EMBL" id="JBDKWZ010000009">
    <property type="protein sequence ID" value="MEN7549480.1"/>
    <property type="molecule type" value="Genomic_DNA"/>
</dbReference>
<keyword evidence="12" id="KW-1185">Reference proteome</keyword>
<gene>
    <name evidence="11" type="ORF">AAG747_16270</name>
</gene>
<accession>A0AAW9SAG2</accession>
<dbReference type="FunFam" id="2.60.40.1120:FF:000003">
    <property type="entry name" value="Outer membrane protein Omp121"/>
    <property type="match status" value="1"/>
</dbReference>
<evidence type="ECO:0000256" key="6">
    <source>
        <dbReference type="ARBA" id="ARBA00023237"/>
    </source>
</evidence>
<keyword evidence="11" id="KW-0675">Receptor</keyword>
<dbReference type="NCBIfam" id="TIGR04056">
    <property type="entry name" value="OMP_RagA_SusC"/>
    <property type="match status" value="1"/>
</dbReference>